<name>A0A9N7UK33_PLEPL</name>
<keyword evidence="2" id="KW-1185">Reference proteome</keyword>
<evidence type="ECO:0000313" key="2">
    <source>
        <dbReference type="Proteomes" id="UP001153269"/>
    </source>
</evidence>
<evidence type="ECO:0000313" key="1">
    <source>
        <dbReference type="EMBL" id="CAB1431802.1"/>
    </source>
</evidence>
<sequence length="167" mass="18082">MAEAQGFRFLFDVGGEEAASEEELGGCTVRRCVPKANHMWILTIQQAATSLLSTMSPVPGKPDMRTFSRKMVQKNICTQDQFKTPSCFHLFLRSEALFGGRVVLASALKEVSVAPAVGSSKPLISANEDLQEAVVHGILQSSLILNLELCVSPPPVNGRPQFPITPD</sequence>
<accession>A0A9N7UK33</accession>
<reference evidence="1" key="1">
    <citation type="submission" date="2020-03" db="EMBL/GenBank/DDBJ databases">
        <authorList>
            <person name="Weist P."/>
        </authorList>
    </citation>
    <scope>NUCLEOTIDE SEQUENCE</scope>
</reference>
<dbReference type="Proteomes" id="UP001153269">
    <property type="component" value="Unassembled WGS sequence"/>
</dbReference>
<gene>
    <name evidence="1" type="ORF">PLEPLA_LOCUS19859</name>
</gene>
<dbReference type="EMBL" id="CADEAL010001374">
    <property type="protein sequence ID" value="CAB1431802.1"/>
    <property type="molecule type" value="Genomic_DNA"/>
</dbReference>
<dbReference type="AlphaFoldDB" id="A0A9N7UK33"/>
<proteinExistence type="predicted"/>
<comment type="caution">
    <text evidence="1">The sequence shown here is derived from an EMBL/GenBank/DDBJ whole genome shotgun (WGS) entry which is preliminary data.</text>
</comment>
<organism evidence="1 2">
    <name type="scientific">Pleuronectes platessa</name>
    <name type="common">European plaice</name>
    <dbReference type="NCBI Taxonomy" id="8262"/>
    <lineage>
        <taxon>Eukaryota</taxon>
        <taxon>Metazoa</taxon>
        <taxon>Chordata</taxon>
        <taxon>Craniata</taxon>
        <taxon>Vertebrata</taxon>
        <taxon>Euteleostomi</taxon>
        <taxon>Actinopterygii</taxon>
        <taxon>Neopterygii</taxon>
        <taxon>Teleostei</taxon>
        <taxon>Neoteleostei</taxon>
        <taxon>Acanthomorphata</taxon>
        <taxon>Carangaria</taxon>
        <taxon>Pleuronectiformes</taxon>
        <taxon>Pleuronectoidei</taxon>
        <taxon>Pleuronectidae</taxon>
        <taxon>Pleuronectes</taxon>
    </lineage>
</organism>
<protein>
    <submittedName>
        <fullName evidence="1">Uncharacterized protein</fullName>
    </submittedName>
</protein>